<dbReference type="EMBL" id="LCQW01000001">
    <property type="protein sequence ID" value="KKW25063.1"/>
    <property type="molecule type" value="Genomic_DNA"/>
</dbReference>
<proteinExistence type="predicted"/>
<dbReference type="Proteomes" id="UP000034273">
    <property type="component" value="Unassembled WGS sequence"/>
</dbReference>
<gene>
    <name evidence="1" type="ORF">UY67_C0001G0065</name>
</gene>
<organism evidence="1 2">
    <name type="scientific">Candidatus Kaiserbacteria bacterium GW2011_GWA2_52_12</name>
    <dbReference type="NCBI Taxonomy" id="1618671"/>
    <lineage>
        <taxon>Bacteria</taxon>
        <taxon>Candidatus Kaiseribacteriota</taxon>
    </lineage>
</organism>
<reference evidence="1 2" key="1">
    <citation type="journal article" date="2015" name="Nature">
        <title>rRNA introns, odd ribosomes, and small enigmatic genomes across a large radiation of phyla.</title>
        <authorList>
            <person name="Brown C.T."/>
            <person name="Hug L.A."/>
            <person name="Thomas B.C."/>
            <person name="Sharon I."/>
            <person name="Castelle C.J."/>
            <person name="Singh A."/>
            <person name="Wilkins M.J."/>
            <person name="Williams K.H."/>
            <person name="Banfield J.F."/>
        </authorList>
    </citation>
    <scope>NUCLEOTIDE SEQUENCE [LARGE SCALE GENOMIC DNA]</scope>
</reference>
<protein>
    <submittedName>
        <fullName evidence="1">Uncharacterized protein</fullName>
    </submittedName>
</protein>
<evidence type="ECO:0000313" key="2">
    <source>
        <dbReference type="Proteomes" id="UP000034273"/>
    </source>
</evidence>
<sequence length="62" mass="7056">MSGKRRREPGDKELSLDEILAQPSVVPERKILLNRGLNADEMFGDTGFRPHFDTQYKIASHS</sequence>
<comment type="caution">
    <text evidence="1">The sequence shown here is derived from an EMBL/GenBank/DDBJ whole genome shotgun (WGS) entry which is preliminary data.</text>
</comment>
<dbReference type="AlphaFoldDB" id="A0A0G1X1T1"/>
<evidence type="ECO:0000313" key="1">
    <source>
        <dbReference type="EMBL" id="KKW25063.1"/>
    </source>
</evidence>
<dbReference type="STRING" id="1618671.UY67_C0001G0065"/>
<name>A0A0G1X1T1_9BACT</name>
<accession>A0A0G1X1T1</accession>